<dbReference type="Pfam" id="PF01476">
    <property type="entry name" value="LysM"/>
    <property type="match status" value="1"/>
</dbReference>
<feature type="compositionally biased region" description="Polar residues" evidence="4">
    <location>
        <begin position="183"/>
        <end position="194"/>
    </location>
</feature>
<dbReference type="Gene3D" id="1.10.530.10">
    <property type="match status" value="1"/>
</dbReference>
<dbReference type="EMBL" id="MF417984">
    <property type="protein sequence ID" value="ASN72911.1"/>
    <property type="molecule type" value="Genomic_DNA"/>
</dbReference>
<dbReference type="InterPro" id="IPR011055">
    <property type="entry name" value="Dup_hybrid_motif"/>
</dbReference>
<gene>
    <name evidence="6" type="ORF">2F3_2</name>
</gene>
<organism evidence="6">
    <name type="scientific">uncultured Caudovirales phage</name>
    <dbReference type="NCBI Taxonomy" id="2100421"/>
    <lineage>
        <taxon>Viruses</taxon>
        <taxon>Duplodnaviria</taxon>
        <taxon>Heunggongvirae</taxon>
        <taxon>Uroviricota</taxon>
        <taxon>Caudoviricetes</taxon>
        <taxon>Peduoviridae</taxon>
        <taxon>Maltschvirus</taxon>
        <taxon>Maltschvirus maltsch</taxon>
    </lineage>
</organism>
<dbReference type="Gene3D" id="3.10.350.10">
    <property type="entry name" value="LysM domain"/>
    <property type="match status" value="1"/>
</dbReference>
<dbReference type="CDD" id="cd00118">
    <property type="entry name" value="LysM"/>
    <property type="match status" value="1"/>
</dbReference>
<dbReference type="SUPFAM" id="SSF54106">
    <property type="entry name" value="LysM domain"/>
    <property type="match status" value="1"/>
</dbReference>
<dbReference type="SUPFAM" id="SSF51261">
    <property type="entry name" value="Duplicated hybrid motif"/>
    <property type="match status" value="1"/>
</dbReference>
<dbReference type="PANTHER" id="PTHR21666:SF289">
    <property type="entry name" value="L-ALA--D-GLU ENDOPEPTIDASE"/>
    <property type="match status" value="1"/>
</dbReference>
<dbReference type="PROSITE" id="PS51782">
    <property type="entry name" value="LYSM"/>
    <property type="match status" value="1"/>
</dbReference>
<keyword evidence="2" id="KW-0081">Bacteriolytic enzyme</keyword>
<sequence>MSKVYIVKSGDTLWGISKKHHITVKELARINSLSGRMIHSLKVGQKIHLKEDSGISHKFETQLKIVLMDLSFKPILKATIQLEFDGKRVVKNTINGIFDDIGIEDHSKGLKVFFKNINGSFDLIADHKMLPLGRKVLKLTSRKIKVEGSHYVKEGLLNETISEIKNNLKRVGKPIVDGVSSTFESLSSTKNPHQLQRVPSKERNQLPEERQEQKRTDAGNSTHIIATQFTEDNFLLKPVNNKYRAYIVSAAKRHGFTAHSLAAVIDAEAAKIKRTGEWNINSKANSSSAAGLTQFLDGTWLAMCNDSSSLVGQYVKNNPKLTKEQKLNLRFNAEMAIDAAAAYAVSNFKSSDLPYQNLTEPSSMAKFAYLLHHEGASGGKNFVLNTLSPERAKKLLFIQFGKNGAKQAEEFLKRYKGDAKAAYGAWLRNYIDGHIDIYNYVVDMSKTSKINLSMEETIKLLNGQSIPAPIPKDQKVTSKTTNTQQSVPESESNKSQVKNDGKTVGGDEGWHDPLLKCKLRIAGLANAKGATFGKVRNNGTKNHQGVDLQANPGTQIYAVCGGVIVVAQDSGGAYGKVIVLKVDLNDLAEKQKKYAQSKLAKKQYIYFFYAHLSDINVNLEDPVVETGDIIGKTGATGNAKGMTTIPNGAHLHFEARSAPVLGIGLDGRIDPIPFINANLPF</sequence>
<reference evidence="6" key="1">
    <citation type="submission" date="2017-06" db="EMBL/GenBank/DDBJ databases">
        <title>Novel phages from South African skin metaviromes.</title>
        <authorList>
            <person name="van Zyl L.J."/>
            <person name="Abrahams Y."/>
            <person name="Stander E.A."/>
            <person name="Kirby B.M."/>
            <person name="Clavaud C."/>
            <person name="Farcet C."/>
            <person name="Breton L."/>
            <person name="Trindade M.I."/>
        </authorList>
    </citation>
    <scope>NUCLEOTIDE SEQUENCE</scope>
</reference>
<feature type="compositionally biased region" description="Basic and acidic residues" evidence="4">
    <location>
        <begin position="199"/>
        <end position="217"/>
    </location>
</feature>
<dbReference type="SMART" id="SM00257">
    <property type="entry name" value="LysM"/>
    <property type="match status" value="1"/>
</dbReference>
<dbReference type="Pfam" id="PF01551">
    <property type="entry name" value="Peptidase_M23"/>
    <property type="match status" value="1"/>
</dbReference>
<dbReference type="InterPro" id="IPR050570">
    <property type="entry name" value="Cell_wall_metabolism_enzyme"/>
</dbReference>
<dbReference type="InterPro" id="IPR023346">
    <property type="entry name" value="Lysozyme-like_dom_sf"/>
</dbReference>
<feature type="region of interest" description="Disordered" evidence="4">
    <location>
        <begin position="183"/>
        <end position="220"/>
    </location>
</feature>
<dbReference type="InterPro" id="IPR018392">
    <property type="entry name" value="LysM"/>
</dbReference>
<feature type="region of interest" description="Disordered" evidence="4">
    <location>
        <begin position="465"/>
        <end position="506"/>
    </location>
</feature>
<evidence type="ECO:0000256" key="4">
    <source>
        <dbReference type="SAM" id="MobiDB-lite"/>
    </source>
</evidence>
<dbReference type="InterPro" id="IPR036779">
    <property type="entry name" value="LysM_dom_sf"/>
</dbReference>
<keyword evidence="1" id="KW-0929">Antimicrobial</keyword>
<feature type="domain" description="LysM" evidence="5">
    <location>
        <begin position="3"/>
        <end position="49"/>
    </location>
</feature>
<evidence type="ECO:0000256" key="3">
    <source>
        <dbReference type="ARBA" id="ARBA00022729"/>
    </source>
</evidence>
<evidence type="ECO:0000313" key="6">
    <source>
        <dbReference type="EMBL" id="ASN72911.1"/>
    </source>
</evidence>
<protein>
    <submittedName>
        <fullName evidence="6">Putative tail tape measure protein like</fullName>
    </submittedName>
</protein>
<dbReference type="CDD" id="cd12797">
    <property type="entry name" value="M23_peptidase"/>
    <property type="match status" value="1"/>
</dbReference>
<name>A0A2H4JIA8_9CAUD</name>
<dbReference type="PANTHER" id="PTHR21666">
    <property type="entry name" value="PEPTIDASE-RELATED"/>
    <property type="match status" value="1"/>
</dbReference>
<dbReference type="Gene3D" id="2.70.70.10">
    <property type="entry name" value="Glucose Permease (Domain IIA)"/>
    <property type="match status" value="1"/>
</dbReference>
<evidence type="ECO:0000259" key="5">
    <source>
        <dbReference type="PROSITE" id="PS51782"/>
    </source>
</evidence>
<feature type="compositionally biased region" description="Polar residues" evidence="4">
    <location>
        <begin position="477"/>
        <end position="498"/>
    </location>
</feature>
<dbReference type="InterPro" id="IPR016047">
    <property type="entry name" value="M23ase_b-sheet_dom"/>
</dbReference>
<dbReference type="SUPFAM" id="SSF53955">
    <property type="entry name" value="Lysozyme-like"/>
    <property type="match status" value="1"/>
</dbReference>
<accession>A0A2H4JIA8</accession>
<evidence type="ECO:0000256" key="2">
    <source>
        <dbReference type="ARBA" id="ARBA00022638"/>
    </source>
</evidence>
<dbReference type="GO" id="GO:0042742">
    <property type="term" value="P:defense response to bacterium"/>
    <property type="evidence" value="ECO:0007669"/>
    <property type="project" value="UniProtKB-KW"/>
</dbReference>
<keyword evidence="3" id="KW-0732">Signal</keyword>
<dbReference type="GO" id="GO:0031640">
    <property type="term" value="P:killing of cells of another organism"/>
    <property type="evidence" value="ECO:0007669"/>
    <property type="project" value="UniProtKB-KW"/>
</dbReference>
<proteinExistence type="predicted"/>
<dbReference type="GO" id="GO:0004222">
    <property type="term" value="F:metalloendopeptidase activity"/>
    <property type="evidence" value="ECO:0007669"/>
    <property type="project" value="TreeGrafter"/>
</dbReference>
<evidence type="ECO:0000256" key="1">
    <source>
        <dbReference type="ARBA" id="ARBA00022529"/>
    </source>
</evidence>